<dbReference type="EMBL" id="CDNY01000004">
    <property type="protein sequence ID" value="CEN31447.1"/>
    <property type="molecule type" value="Genomic_DNA"/>
</dbReference>
<protein>
    <submittedName>
        <fullName evidence="1">Phage head-tail adaptor</fullName>
    </submittedName>
</protein>
<name>A0A9P1L163_PARSO</name>
<gene>
    <name evidence="1" type="ORF">UMC4404_33211</name>
</gene>
<dbReference type="InterPro" id="IPR038666">
    <property type="entry name" value="SSP1_head-tail_sf"/>
</dbReference>
<sequence>MFNDFKTKQKELLKTFKHKIEIKTVKDTIVNGRRIKGVETSFHPCYANILDLYGKELYSALEARLENTAIFEIRYCQKLEALRNKEDFIIVWQNKKYKIYYPDFLGYKRDYIHLKCNEVL</sequence>
<comment type="caution">
    <text evidence="1">The sequence shown here is derived from an EMBL/GenBank/DDBJ whole genome shotgun (WGS) entry which is preliminary data.</text>
</comment>
<dbReference type="NCBIfam" id="TIGR01563">
    <property type="entry name" value="gp16_SPP1"/>
    <property type="match status" value="1"/>
</dbReference>
<dbReference type="Pfam" id="PF05521">
    <property type="entry name" value="Phage_HCP"/>
    <property type="match status" value="1"/>
</dbReference>
<evidence type="ECO:0000313" key="2">
    <source>
        <dbReference type="Proteomes" id="UP000049685"/>
    </source>
</evidence>
<dbReference type="InterPro" id="IPR008767">
    <property type="entry name" value="Phage_SPP1_head-tail_adaptor"/>
</dbReference>
<dbReference type="AlphaFoldDB" id="A0A9P1L163"/>
<proteinExistence type="predicted"/>
<accession>A0A9P1L163</accession>
<dbReference type="Proteomes" id="UP000049685">
    <property type="component" value="Unassembled WGS sequence"/>
</dbReference>
<evidence type="ECO:0000313" key="1">
    <source>
        <dbReference type="EMBL" id="CEN31447.1"/>
    </source>
</evidence>
<dbReference type="Gene3D" id="2.40.10.270">
    <property type="entry name" value="Bacteriophage SPP1 head-tail adaptor protein"/>
    <property type="match status" value="1"/>
</dbReference>
<reference evidence="2" key="1">
    <citation type="submission" date="2015-01" db="EMBL/GenBank/DDBJ databases">
        <authorList>
            <person name="Aslett A.Martin."/>
            <person name="De Silva Nishadi"/>
        </authorList>
    </citation>
    <scope>NUCLEOTIDE SEQUENCE [LARGE SCALE GENOMIC DNA]</scope>
    <source>
        <strain evidence="2">UMC4404</strain>
    </source>
</reference>
<organism evidence="1 2">
    <name type="scientific">Paraclostridium sordellii</name>
    <name type="common">Clostridium sordellii</name>
    <dbReference type="NCBI Taxonomy" id="1505"/>
    <lineage>
        <taxon>Bacteria</taxon>
        <taxon>Bacillati</taxon>
        <taxon>Bacillota</taxon>
        <taxon>Clostridia</taxon>
        <taxon>Peptostreptococcales</taxon>
        <taxon>Peptostreptococcaceae</taxon>
        <taxon>Paraclostridium</taxon>
    </lineage>
</organism>